<dbReference type="Pfam" id="PF03787">
    <property type="entry name" value="RAMPs"/>
    <property type="match status" value="1"/>
</dbReference>
<reference evidence="3 4" key="1">
    <citation type="journal article" date="2009" name="PLoS ONE">
        <title>Complete genome sequence of the aerobic CO-oxidizing thermophile Thermomicrobium roseum.</title>
        <authorList>
            <person name="Wu D."/>
            <person name="Raymond J."/>
            <person name="Wu M."/>
            <person name="Chatterji S."/>
            <person name="Ren Q."/>
            <person name="Graham J.E."/>
            <person name="Bryant D.A."/>
            <person name="Robb F."/>
            <person name="Colman A."/>
            <person name="Tallon L.J."/>
            <person name="Badger J.H."/>
            <person name="Madupu R."/>
            <person name="Ward N.L."/>
            <person name="Eisen J.A."/>
        </authorList>
    </citation>
    <scope>NUCLEOTIDE SEQUENCE [LARGE SCALE GENOMIC DNA]</scope>
    <source>
        <strain evidence="4">ATCC 27502 / DSM 5159 / P-2</strain>
        <plasmid evidence="3">unnamed</plasmid>
    </source>
</reference>
<dbReference type="Proteomes" id="UP000000447">
    <property type="component" value="Plasmid unnamed"/>
</dbReference>
<evidence type="ECO:0000313" key="4">
    <source>
        <dbReference type="Proteomes" id="UP000000447"/>
    </source>
</evidence>
<name>B9L2V2_THERP</name>
<evidence type="ECO:0000259" key="2">
    <source>
        <dbReference type="Pfam" id="PF03787"/>
    </source>
</evidence>
<gene>
    <name evidence="3" type="ordered locus">trd_A0116</name>
</gene>
<dbReference type="OrthoDB" id="190500at2"/>
<keyword evidence="3" id="KW-0614">Plasmid</keyword>
<sequence length="384" mass="42712">MSKEHSLPSVRLPLETLTPLFLGGADPRGDPELRASSIRGALRFWLRALLGGCYGTDDQALAEIRRLEAETFGEAGGEGKAGASKIVVRVRQEQQSAPQEWRAARDSGRAYLFFSMAPSRARDQEIPARRALAPPYPFSIDLLARPGVDEREAREALYRAVRSAWLLLHLGGLGARARRLGGALAHRPVPRRSPDGATTPAVPSHLNLPFALSPEPQQAARQLAEGLRLLRQRSQARADANPERPGWEVLDPRWCRIWVFGERGWTSGERGWPTVADAIGEWLRETRRALPTEQRLVFGAPLVIPKQHKTIEPPSGYERRERRPSPLWLSVTRAENGNLLGVATLFQSRFLPLRRGGEEQLERLYTQIAAAVAQLPNVAEVQYA</sequence>
<dbReference type="AlphaFoldDB" id="B9L2V2"/>
<dbReference type="eggNOG" id="COG1367">
    <property type="taxonomic scope" value="Bacteria"/>
</dbReference>
<dbReference type="InterPro" id="IPR007522">
    <property type="entry name" value="CRISPR-assoc_prot_TM1795"/>
</dbReference>
<geneLocation type="plasmid" evidence="4">
    <name>Tros</name>
</geneLocation>
<dbReference type="EMBL" id="CP001276">
    <property type="protein sequence ID" value="ACM06613.1"/>
    <property type="molecule type" value="Genomic_DNA"/>
</dbReference>
<dbReference type="NCBIfam" id="TIGR01894">
    <property type="entry name" value="cas_TM1795_cmr1"/>
    <property type="match status" value="1"/>
</dbReference>
<feature type="domain" description="CRISPR type III-associated protein" evidence="2">
    <location>
        <begin position="14"/>
        <end position="179"/>
    </location>
</feature>
<dbReference type="KEGG" id="tro:trd_A0116"/>
<organism evidence="3 4">
    <name type="scientific">Thermomicrobium roseum (strain ATCC 27502 / DSM 5159 / P-2)</name>
    <dbReference type="NCBI Taxonomy" id="309801"/>
    <lineage>
        <taxon>Bacteria</taxon>
        <taxon>Pseudomonadati</taxon>
        <taxon>Thermomicrobiota</taxon>
        <taxon>Thermomicrobia</taxon>
        <taxon>Thermomicrobiales</taxon>
        <taxon>Thermomicrobiaceae</taxon>
        <taxon>Thermomicrobium</taxon>
    </lineage>
</organism>
<dbReference type="RefSeq" id="WP_012642600.1">
    <property type="nucleotide sequence ID" value="NC_011961.1"/>
</dbReference>
<dbReference type="HOGENOM" id="CLU_050338_1_0_0"/>
<proteinExistence type="predicted"/>
<evidence type="ECO:0000256" key="1">
    <source>
        <dbReference type="ARBA" id="ARBA00023118"/>
    </source>
</evidence>
<evidence type="ECO:0000313" key="3">
    <source>
        <dbReference type="EMBL" id="ACM06613.1"/>
    </source>
</evidence>
<protein>
    <submittedName>
        <fullName evidence="3">Crispr-associated protein, Cmr1 family, putative</fullName>
    </submittedName>
</protein>
<accession>B9L2V2</accession>
<dbReference type="InterPro" id="IPR005537">
    <property type="entry name" value="RAMP_III_fam"/>
</dbReference>
<keyword evidence="1" id="KW-0051">Antiviral defense</keyword>
<dbReference type="GO" id="GO:0051607">
    <property type="term" value="P:defense response to virus"/>
    <property type="evidence" value="ECO:0007669"/>
    <property type="project" value="UniProtKB-KW"/>
</dbReference>
<keyword evidence="4" id="KW-1185">Reference proteome</keyword>